<dbReference type="PANTHER" id="PTHR30619:SF1">
    <property type="entry name" value="RECOMBINATION PROTEIN 2"/>
    <property type="match status" value="1"/>
</dbReference>
<dbReference type="Pfam" id="PF08239">
    <property type="entry name" value="SH3_3"/>
    <property type="match status" value="1"/>
</dbReference>
<feature type="domain" description="SH3b" evidence="3">
    <location>
        <begin position="11"/>
        <end position="59"/>
    </location>
</feature>
<dbReference type="Gene3D" id="2.30.30.40">
    <property type="entry name" value="SH3 Domains"/>
    <property type="match status" value="1"/>
</dbReference>
<dbReference type="Proteomes" id="UP001057520">
    <property type="component" value="Chromosome"/>
</dbReference>
<dbReference type="Pfam" id="PF00753">
    <property type="entry name" value="Lactamase_B"/>
    <property type="match status" value="1"/>
</dbReference>
<feature type="domain" description="Metallo-beta-lactamase" evidence="2">
    <location>
        <begin position="80"/>
        <end position="323"/>
    </location>
</feature>
<evidence type="ECO:0000256" key="1">
    <source>
        <dbReference type="SAM" id="MobiDB-lite"/>
    </source>
</evidence>
<dbReference type="EMBL" id="CP096040">
    <property type="protein sequence ID" value="USQ95267.1"/>
    <property type="molecule type" value="Genomic_DNA"/>
</dbReference>
<keyword evidence="5" id="KW-1185">Reference proteome</keyword>
<evidence type="ECO:0000313" key="5">
    <source>
        <dbReference type="Proteomes" id="UP001057520"/>
    </source>
</evidence>
<sequence>MTPSDRVTRNVVVRAEPSTSAAPVDKMPPGAILPLVGDVPGWFRIQLPNGRQGYVSKAWTDLSSARLASAGRTFKVHIIDVGTGLAVFVEGQDFALLYDAGSQDDLAQGPGNRVVAYIRAVRPDLKRLDHVILSHPHKDHLELMPDVFDAFQVANVWESGRVNKTAGYCKFLKKVVAEGAIYHDAIASNATRTVTFSGSSCKGPVTITEGPMMTAAPIVLGAQAQMSLLYRDAQPYADPNGNSVVTRLDLGDKRILLAGDAEGGEREPPSATPQANSIEARLLACCKPELAADALIVGHHGSLTSSRNAFLDAVGAKVFVISSGPYPYKSVTLPDREIIQTLEARGQVYRTDLKDADCGADPAKPGPDSDESPGGCSNVLITIAPTTALAVTYLKPID</sequence>
<proteinExistence type="predicted"/>
<reference evidence="4 5" key="1">
    <citation type="submission" date="2022-04" db="EMBL/GenBank/DDBJ databases">
        <title>Genome sequence of soybean root-associated Caulobacter segnis RL271.</title>
        <authorList>
            <person name="Longley R."/>
            <person name="Bonito G."/>
            <person name="Trigodet F."/>
            <person name="Crosson S."/>
            <person name="Fiebig A."/>
        </authorList>
    </citation>
    <scope>NUCLEOTIDE SEQUENCE [LARGE SCALE GENOMIC DNA]</scope>
    <source>
        <strain evidence="4 5">RL271</strain>
    </source>
</reference>
<dbReference type="InterPro" id="IPR003646">
    <property type="entry name" value="SH3-like_bac-type"/>
</dbReference>
<dbReference type="InterPro" id="IPR001279">
    <property type="entry name" value="Metallo-B-lactamas"/>
</dbReference>
<dbReference type="Gene3D" id="3.60.15.10">
    <property type="entry name" value="Ribonuclease Z/Hydroxyacylglutathione hydrolase-like"/>
    <property type="match status" value="1"/>
</dbReference>
<feature type="region of interest" description="Disordered" evidence="1">
    <location>
        <begin position="355"/>
        <end position="376"/>
    </location>
</feature>
<dbReference type="InterPro" id="IPR052159">
    <property type="entry name" value="Competence_DNA_uptake"/>
</dbReference>
<dbReference type="CDD" id="cd07731">
    <property type="entry name" value="ComA-like_MBL-fold"/>
    <property type="match status" value="1"/>
</dbReference>
<organism evidence="4 5">
    <name type="scientific">Caulobacter segnis</name>
    <dbReference type="NCBI Taxonomy" id="88688"/>
    <lineage>
        <taxon>Bacteria</taxon>
        <taxon>Pseudomonadati</taxon>
        <taxon>Pseudomonadota</taxon>
        <taxon>Alphaproteobacteria</taxon>
        <taxon>Caulobacterales</taxon>
        <taxon>Caulobacteraceae</taxon>
        <taxon>Caulobacter</taxon>
    </lineage>
</organism>
<dbReference type="InterPro" id="IPR035681">
    <property type="entry name" value="ComA-like_MBL"/>
</dbReference>
<dbReference type="PANTHER" id="PTHR30619">
    <property type="entry name" value="DNA INTERNALIZATION/COMPETENCE PROTEIN COMEC/REC2"/>
    <property type="match status" value="1"/>
</dbReference>
<evidence type="ECO:0000259" key="2">
    <source>
        <dbReference type="Pfam" id="PF00753"/>
    </source>
</evidence>
<gene>
    <name evidence="4" type="ORF">MZV50_22395</name>
</gene>
<dbReference type="InterPro" id="IPR036866">
    <property type="entry name" value="RibonucZ/Hydroxyglut_hydro"/>
</dbReference>
<accession>A0ABY4ZR37</accession>
<evidence type="ECO:0000313" key="4">
    <source>
        <dbReference type="EMBL" id="USQ95267.1"/>
    </source>
</evidence>
<dbReference type="SUPFAM" id="SSF56281">
    <property type="entry name" value="Metallo-hydrolase/oxidoreductase"/>
    <property type="match status" value="1"/>
</dbReference>
<name>A0ABY4ZR37_9CAUL</name>
<protein>
    <submittedName>
        <fullName evidence="4">MBL fold metallo-hydrolase</fullName>
    </submittedName>
</protein>
<evidence type="ECO:0000259" key="3">
    <source>
        <dbReference type="Pfam" id="PF08239"/>
    </source>
</evidence>